<protein>
    <submittedName>
        <fullName evidence="1">Uncharacterized protein</fullName>
    </submittedName>
</protein>
<proteinExistence type="predicted"/>
<dbReference type="RefSeq" id="WP_244682246.1">
    <property type="nucleotide sequence ID" value="NZ_JALIRM010000010.1"/>
</dbReference>
<dbReference type="Proteomes" id="UP001232343">
    <property type="component" value="Unassembled WGS sequence"/>
</dbReference>
<keyword evidence="2" id="KW-1185">Reference proteome</keyword>
<organism evidence="1 2">
    <name type="scientific">Lederbergia wuyishanensis</name>
    <dbReference type="NCBI Taxonomy" id="1347903"/>
    <lineage>
        <taxon>Bacteria</taxon>
        <taxon>Bacillati</taxon>
        <taxon>Bacillota</taxon>
        <taxon>Bacilli</taxon>
        <taxon>Bacillales</taxon>
        <taxon>Bacillaceae</taxon>
        <taxon>Lederbergia</taxon>
    </lineage>
</organism>
<name>A0ABU0D6E2_9BACI</name>
<dbReference type="EMBL" id="JAUSUO010000007">
    <property type="protein sequence ID" value="MDQ0343931.1"/>
    <property type="molecule type" value="Genomic_DNA"/>
</dbReference>
<reference evidence="1 2" key="1">
    <citation type="submission" date="2023-07" db="EMBL/GenBank/DDBJ databases">
        <title>Genomic Encyclopedia of Type Strains, Phase IV (KMG-IV): sequencing the most valuable type-strain genomes for metagenomic binning, comparative biology and taxonomic classification.</title>
        <authorList>
            <person name="Goeker M."/>
        </authorList>
    </citation>
    <scope>NUCLEOTIDE SEQUENCE [LARGE SCALE GENOMIC DNA]</scope>
    <source>
        <strain evidence="1 2">DSM 27848</strain>
    </source>
</reference>
<accession>A0ABU0D6E2</accession>
<evidence type="ECO:0000313" key="1">
    <source>
        <dbReference type="EMBL" id="MDQ0343931.1"/>
    </source>
</evidence>
<gene>
    <name evidence="1" type="ORF">J2S14_002766</name>
</gene>
<comment type="caution">
    <text evidence="1">The sequence shown here is derived from an EMBL/GenBank/DDBJ whole genome shotgun (WGS) entry which is preliminary data.</text>
</comment>
<sequence length="47" mass="5471">MMIFILITTILGFVAVVNRLDNIYKQNKIMIEILENTLDELSSQENE</sequence>
<evidence type="ECO:0000313" key="2">
    <source>
        <dbReference type="Proteomes" id="UP001232343"/>
    </source>
</evidence>